<name>A0A1I7IB81_9BURK</name>
<sequence>MRLPWPAPALIAWAGAWALHALLLPRAGPLAALLAGCALGTLASLWGTRWWRRVLIALGFPLSLALTGAAALPAWAWLIPLALLLAVYPLNAWRDAPLFPTPAGALQGLETIAPLPPEARVLDAGCGLGDGLRALRQAYPLARLDGLERSWPLRWLCALRCPWARVRQGDIWLADWSSYQLVYLFQRPESMTRALVKAGEMAPGSWLVSLEFPLPGVAPQAQWPVREGGRMVWVYCLPLRV</sequence>
<protein>
    <recommendedName>
        <fullName evidence="7">Methyltransferase type 12</fullName>
    </recommendedName>
</protein>
<evidence type="ECO:0000256" key="3">
    <source>
        <dbReference type="ARBA" id="ARBA00022691"/>
    </source>
</evidence>
<keyword evidence="2" id="KW-0808">Transferase</keyword>
<dbReference type="GO" id="GO:0016279">
    <property type="term" value="F:protein-lysine N-methyltransferase activity"/>
    <property type="evidence" value="ECO:0007669"/>
    <property type="project" value="InterPro"/>
</dbReference>
<dbReference type="PANTHER" id="PTHR13610:SF9">
    <property type="entry name" value="FI06469P"/>
    <property type="match status" value="1"/>
</dbReference>
<keyword evidence="4" id="KW-1133">Transmembrane helix</keyword>
<keyword evidence="6" id="KW-1185">Reference proteome</keyword>
<dbReference type="AlphaFoldDB" id="A0A1I7IB81"/>
<organism evidence="5 6">
    <name type="scientific">Paenacidovorax caeni</name>
    <dbReference type="NCBI Taxonomy" id="343013"/>
    <lineage>
        <taxon>Bacteria</taxon>
        <taxon>Pseudomonadati</taxon>
        <taxon>Pseudomonadota</taxon>
        <taxon>Betaproteobacteria</taxon>
        <taxon>Burkholderiales</taxon>
        <taxon>Comamonadaceae</taxon>
        <taxon>Paenacidovorax</taxon>
    </lineage>
</organism>
<keyword evidence="1" id="KW-0489">Methyltransferase</keyword>
<dbReference type="Proteomes" id="UP000183656">
    <property type="component" value="Unassembled WGS sequence"/>
</dbReference>
<evidence type="ECO:0008006" key="7">
    <source>
        <dbReference type="Google" id="ProtNLM"/>
    </source>
</evidence>
<dbReference type="InterPro" id="IPR026170">
    <property type="entry name" value="FAM173A/B"/>
</dbReference>
<proteinExistence type="predicted"/>
<accession>A0A1I7IB81</accession>
<dbReference type="SUPFAM" id="SSF53335">
    <property type="entry name" value="S-adenosyl-L-methionine-dependent methyltransferases"/>
    <property type="match status" value="1"/>
</dbReference>
<dbReference type="PANTHER" id="PTHR13610">
    <property type="entry name" value="METHYLTRANSFERASE DOMAIN-CONTAINING PROTEIN"/>
    <property type="match status" value="1"/>
</dbReference>
<dbReference type="Gene3D" id="3.40.50.150">
    <property type="entry name" value="Vaccinia Virus protein VP39"/>
    <property type="match status" value="1"/>
</dbReference>
<dbReference type="EMBL" id="FPBX01000015">
    <property type="protein sequence ID" value="SFU70181.1"/>
    <property type="molecule type" value="Genomic_DNA"/>
</dbReference>
<evidence type="ECO:0000256" key="1">
    <source>
        <dbReference type="ARBA" id="ARBA00022603"/>
    </source>
</evidence>
<feature type="transmembrane region" description="Helical" evidence="4">
    <location>
        <begin position="54"/>
        <end position="78"/>
    </location>
</feature>
<dbReference type="InterPro" id="IPR029063">
    <property type="entry name" value="SAM-dependent_MTases_sf"/>
</dbReference>
<dbReference type="STRING" id="343013.SAMN04489707_101558"/>
<keyword evidence="4" id="KW-0472">Membrane</keyword>
<gene>
    <name evidence="5" type="ORF">SAMN04489707_101558</name>
</gene>
<dbReference type="GO" id="GO:0032259">
    <property type="term" value="P:methylation"/>
    <property type="evidence" value="ECO:0007669"/>
    <property type="project" value="UniProtKB-KW"/>
</dbReference>
<feature type="transmembrane region" description="Helical" evidence="4">
    <location>
        <begin position="28"/>
        <end position="47"/>
    </location>
</feature>
<reference evidence="5 6" key="1">
    <citation type="submission" date="2016-10" db="EMBL/GenBank/DDBJ databases">
        <authorList>
            <person name="de Groot N.N."/>
        </authorList>
    </citation>
    <scope>NUCLEOTIDE SEQUENCE [LARGE SCALE GENOMIC DNA]</scope>
    <source>
        <strain evidence="5 6">R-24608</strain>
    </source>
</reference>
<evidence type="ECO:0000256" key="4">
    <source>
        <dbReference type="SAM" id="Phobius"/>
    </source>
</evidence>
<keyword evidence="3" id="KW-0949">S-adenosyl-L-methionine</keyword>
<evidence type="ECO:0000313" key="6">
    <source>
        <dbReference type="Proteomes" id="UP000183656"/>
    </source>
</evidence>
<dbReference type="RefSeq" id="WP_054257424.1">
    <property type="nucleotide sequence ID" value="NZ_CYIG01000039.1"/>
</dbReference>
<dbReference type="OrthoDB" id="5611641at2"/>
<evidence type="ECO:0000313" key="5">
    <source>
        <dbReference type="EMBL" id="SFU70181.1"/>
    </source>
</evidence>
<keyword evidence="4" id="KW-0812">Transmembrane</keyword>
<evidence type="ECO:0000256" key="2">
    <source>
        <dbReference type="ARBA" id="ARBA00022679"/>
    </source>
</evidence>